<feature type="compositionally biased region" description="Polar residues" evidence="2">
    <location>
        <begin position="31"/>
        <end position="41"/>
    </location>
</feature>
<evidence type="ECO:0000313" key="4">
    <source>
        <dbReference type="Proteomes" id="UP000274772"/>
    </source>
</evidence>
<proteinExistence type="predicted"/>
<feature type="coiled-coil region" evidence="1">
    <location>
        <begin position="141"/>
        <end position="168"/>
    </location>
</feature>
<name>A0ABM7FSN8_9STAP</name>
<keyword evidence="4" id="KW-1185">Reference proteome</keyword>
<evidence type="ECO:0000256" key="2">
    <source>
        <dbReference type="SAM" id="MobiDB-lite"/>
    </source>
</evidence>
<evidence type="ECO:0008006" key="5">
    <source>
        <dbReference type="Google" id="ProtNLM"/>
    </source>
</evidence>
<dbReference type="GeneID" id="58051081"/>
<keyword evidence="1" id="KW-0175">Coiled coil</keyword>
<organism evidence="3 4">
    <name type="scientific">Staphylococcus caprae</name>
    <dbReference type="NCBI Taxonomy" id="29380"/>
    <lineage>
        <taxon>Bacteria</taxon>
        <taxon>Bacillati</taxon>
        <taxon>Bacillota</taxon>
        <taxon>Bacilli</taxon>
        <taxon>Bacillales</taxon>
        <taxon>Staphylococcaceae</taxon>
        <taxon>Staphylococcus</taxon>
    </lineage>
</organism>
<sequence length="229" mass="26760">MSIGIIIFIISIIVTAISAIRDKSHEDRQNQRPPQKSQGEQQPKKGGFFEEFEKTFKELNDELNGETEKKQRKDFEETLPPINKDLDEEEDRPYKETTTSSQTHTHPKPDPTPYNNENNSPQPVATTSRDESAEKLRKELEASLTEDLKNVRSEIDREKEKQLEMIEKKARDIIKDKYLSERTKRYRLKQLLNSQNVERSMSHSAFKFDNDEVINGLIWSEILSKPKQL</sequence>
<dbReference type="RefSeq" id="WP_002443148.1">
    <property type="nucleotide sequence ID" value="NZ_AP018585.1"/>
</dbReference>
<reference evidence="3 4" key="1">
    <citation type="submission" date="2018-05" db="EMBL/GenBank/DDBJ databases">
        <title>Complete genome sequencing of three human clinical isolates of Staphylococcus caprae reveals virulence factors similar to those of S. epidermidis and S. capitis.</title>
        <authorList>
            <person name="Watanabe S."/>
            <person name="Cui L."/>
        </authorList>
    </citation>
    <scope>NUCLEOTIDE SEQUENCE [LARGE SCALE GENOMIC DNA]</scope>
    <source>
        <strain evidence="3 4">JMUB590</strain>
    </source>
</reference>
<accession>A0ABM7FSN8</accession>
<evidence type="ECO:0000256" key="1">
    <source>
        <dbReference type="SAM" id="Coils"/>
    </source>
</evidence>
<feature type="compositionally biased region" description="Polar residues" evidence="2">
    <location>
        <begin position="113"/>
        <end position="127"/>
    </location>
</feature>
<dbReference type="Proteomes" id="UP000274772">
    <property type="component" value="Chromosome"/>
</dbReference>
<evidence type="ECO:0000313" key="3">
    <source>
        <dbReference type="EMBL" id="BBD92381.1"/>
    </source>
</evidence>
<feature type="compositionally biased region" description="Basic and acidic residues" evidence="2">
    <location>
        <begin position="47"/>
        <end position="76"/>
    </location>
</feature>
<gene>
    <name evidence="3" type="ORF">JMUB590_1323</name>
</gene>
<protein>
    <recommendedName>
        <fullName evidence="5">Iron transporter</fullName>
    </recommendedName>
</protein>
<dbReference type="EMBL" id="AP018586">
    <property type="protein sequence ID" value="BBD92381.1"/>
    <property type="molecule type" value="Genomic_DNA"/>
</dbReference>
<feature type="region of interest" description="Disordered" evidence="2">
    <location>
        <begin position="24"/>
        <end position="135"/>
    </location>
</feature>